<dbReference type="Gene3D" id="3.20.20.140">
    <property type="entry name" value="Metal-dependent hydrolases"/>
    <property type="match status" value="1"/>
</dbReference>
<dbReference type="InterPro" id="IPR011059">
    <property type="entry name" value="Metal-dep_hydrolase_composite"/>
</dbReference>
<dbReference type="InterPro" id="IPR006680">
    <property type="entry name" value="Amidohydro-rel"/>
</dbReference>
<dbReference type="Proteomes" id="UP001216579">
    <property type="component" value="Unassembled WGS sequence"/>
</dbReference>
<protein>
    <submittedName>
        <fullName evidence="3">8-oxoguanine deaminase</fullName>
        <ecNumber evidence="3">3.5.4.32</ecNumber>
    </submittedName>
</protein>
<evidence type="ECO:0000313" key="4">
    <source>
        <dbReference type="Proteomes" id="UP001216579"/>
    </source>
</evidence>
<gene>
    <name evidence="3" type="ORF">P3G67_11900</name>
</gene>
<dbReference type="EMBL" id="JARJBC010000006">
    <property type="protein sequence ID" value="MDF3289930.1"/>
    <property type="molecule type" value="Genomic_DNA"/>
</dbReference>
<organism evidence="3 4">
    <name type="scientific">Streptomyces silvisoli</name>
    <dbReference type="NCBI Taxonomy" id="3034235"/>
    <lineage>
        <taxon>Bacteria</taxon>
        <taxon>Bacillati</taxon>
        <taxon>Actinomycetota</taxon>
        <taxon>Actinomycetes</taxon>
        <taxon>Kitasatosporales</taxon>
        <taxon>Streptomycetaceae</taxon>
        <taxon>Streptomyces</taxon>
    </lineage>
</organism>
<comment type="caution">
    <text evidence="3">The sequence shown here is derived from an EMBL/GenBank/DDBJ whole genome shotgun (WGS) entry which is preliminary data.</text>
</comment>
<dbReference type="Gene3D" id="2.30.40.10">
    <property type="entry name" value="Urease, subunit C, domain 1"/>
    <property type="match status" value="1"/>
</dbReference>
<feature type="domain" description="Amidohydrolase-related" evidence="2">
    <location>
        <begin position="69"/>
        <end position="417"/>
    </location>
</feature>
<dbReference type="InterPro" id="IPR050287">
    <property type="entry name" value="MTA/SAH_deaminase"/>
</dbReference>
<evidence type="ECO:0000259" key="2">
    <source>
        <dbReference type="Pfam" id="PF01979"/>
    </source>
</evidence>
<dbReference type="CDD" id="cd01298">
    <property type="entry name" value="ATZ_TRZ_like"/>
    <property type="match status" value="1"/>
</dbReference>
<dbReference type="NCBIfam" id="NF006055">
    <property type="entry name" value="PRK08203.1"/>
    <property type="match status" value="1"/>
</dbReference>
<dbReference type="EC" id="3.5.4.32" evidence="3"/>
<dbReference type="PANTHER" id="PTHR43794">
    <property type="entry name" value="AMINOHYDROLASE SSNA-RELATED"/>
    <property type="match status" value="1"/>
</dbReference>
<dbReference type="SUPFAM" id="SSF51338">
    <property type="entry name" value="Composite domain of metallo-dependent hydrolases"/>
    <property type="match status" value="2"/>
</dbReference>
<dbReference type="SUPFAM" id="SSF51556">
    <property type="entry name" value="Metallo-dependent hydrolases"/>
    <property type="match status" value="1"/>
</dbReference>
<evidence type="ECO:0000256" key="1">
    <source>
        <dbReference type="ARBA" id="ARBA00022801"/>
    </source>
</evidence>
<reference evidence="3 4" key="1">
    <citation type="submission" date="2023-03" db="EMBL/GenBank/DDBJ databases">
        <title>Draft genome sequence of Streptomyces sp. RB6PN23 isolated from peat swamp forest in Thailand.</title>
        <authorList>
            <person name="Klaysubun C."/>
            <person name="Duangmal K."/>
        </authorList>
    </citation>
    <scope>NUCLEOTIDE SEQUENCE [LARGE SCALE GENOMIC DNA]</scope>
    <source>
        <strain evidence="3 4">RB6PN23</strain>
    </source>
</reference>
<dbReference type="RefSeq" id="WP_276093428.1">
    <property type="nucleotide sequence ID" value="NZ_JARJBC010000006.1"/>
</dbReference>
<dbReference type="PANTHER" id="PTHR43794:SF11">
    <property type="entry name" value="AMIDOHYDROLASE-RELATED DOMAIN-CONTAINING PROTEIN"/>
    <property type="match status" value="1"/>
</dbReference>
<proteinExistence type="predicted"/>
<dbReference type="InterPro" id="IPR032466">
    <property type="entry name" value="Metal_Hydrolase"/>
</dbReference>
<keyword evidence="4" id="KW-1185">Reference proteome</keyword>
<accession>A0ABT5ZK09</accession>
<evidence type="ECO:0000313" key="3">
    <source>
        <dbReference type="EMBL" id="MDF3289930.1"/>
    </source>
</evidence>
<dbReference type="Pfam" id="PF01979">
    <property type="entry name" value="Amidohydro_1"/>
    <property type="match status" value="1"/>
</dbReference>
<sequence length="467" mass="49224">MAAPAAQGGATARIVIENCAIATVDQHGSEYARGHVVIAGNRIESVGAGPAPAGLGDVVRRVDGEGHLLTPGLVNTHHHFYQWITRGLAQDCNLFDWLVTLYPVWARIDEPMVHAAAQGSLAALALSGTTTAMDHHYVFPRGAGDLLGAEIRAAAEMGVRFSPTRGSMDRGISDGGLPPDFAVESTEAALAATEEAIDRWHDASFDSMLRIGVAPCSPFSVSTELLREAAVLARAKGVRLHTHGSETVEEEKFCHELFGMGPTDYLESTGWLGEDVWMAHCVHMNDSDIAKFAETGTGVAHCPSSNARLAAGIARVPDMLAAGVPVGLGVDGTASNESGELGTELRNALLVNRLGEHREKALNARQALRLGTMGGARVLGREREIGSIEPGKLADLALWKLDGVLHSSIADPVAALVFGAAAPLTLLLTDGKPVVEHGRLVTVDEDAIARTTRAEAQRLARIAGLTD</sequence>
<name>A0ABT5ZK09_9ACTN</name>
<keyword evidence="1 3" id="KW-0378">Hydrolase</keyword>
<dbReference type="GO" id="GO:0102127">
    <property type="term" value="F:8-oxoguanine deaminase activity"/>
    <property type="evidence" value="ECO:0007669"/>
    <property type="project" value="UniProtKB-EC"/>
</dbReference>